<dbReference type="Proteomes" id="UP000187455">
    <property type="component" value="Unassembled WGS sequence"/>
</dbReference>
<protein>
    <submittedName>
        <fullName evidence="1">Uncharacterized protein</fullName>
    </submittedName>
</protein>
<dbReference type="EMBL" id="LSSL01000768">
    <property type="protein sequence ID" value="OLY83742.1"/>
    <property type="molecule type" value="Genomic_DNA"/>
</dbReference>
<name>A0A1R0H3I9_9FUNG</name>
<gene>
    <name evidence="1" type="ORF">AYI68_g2110</name>
</gene>
<evidence type="ECO:0000313" key="1">
    <source>
        <dbReference type="EMBL" id="OLY83742.1"/>
    </source>
</evidence>
<reference evidence="1 2" key="1">
    <citation type="journal article" date="2016" name="Mol. Biol. Evol.">
        <title>Genome-Wide Survey of Gut Fungi (Harpellales) Reveals the First Horizontally Transferred Ubiquitin Gene from a Mosquito Host.</title>
        <authorList>
            <person name="Wang Y."/>
            <person name="White M.M."/>
            <person name="Kvist S."/>
            <person name="Moncalvo J.M."/>
        </authorList>
    </citation>
    <scope>NUCLEOTIDE SEQUENCE [LARGE SCALE GENOMIC DNA]</scope>
    <source>
        <strain evidence="1 2">ALG-7-W6</strain>
    </source>
</reference>
<sequence length="98" mass="10772">MPKDISLSIFHFSTTCSFLLKPNSESAKRTKSSLNRSSGILISLPSTGDKLNSTLSKISLLNILNRIGEIGHPCQTPLLTVNFGDLRFTIFTIVFLCL</sequence>
<evidence type="ECO:0000313" key="2">
    <source>
        <dbReference type="Proteomes" id="UP000187455"/>
    </source>
</evidence>
<accession>A0A1R0H3I9</accession>
<dbReference type="OrthoDB" id="10434066at2759"/>
<organism evidence="1 2">
    <name type="scientific">Smittium mucronatum</name>
    <dbReference type="NCBI Taxonomy" id="133383"/>
    <lineage>
        <taxon>Eukaryota</taxon>
        <taxon>Fungi</taxon>
        <taxon>Fungi incertae sedis</taxon>
        <taxon>Zoopagomycota</taxon>
        <taxon>Kickxellomycotina</taxon>
        <taxon>Harpellomycetes</taxon>
        <taxon>Harpellales</taxon>
        <taxon>Legeriomycetaceae</taxon>
        <taxon>Smittium</taxon>
    </lineage>
</organism>
<comment type="caution">
    <text evidence="1">The sequence shown here is derived from an EMBL/GenBank/DDBJ whole genome shotgun (WGS) entry which is preliminary data.</text>
</comment>
<proteinExistence type="predicted"/>
<keyword evidence="2" id="KW-1185">Reference proteome</keyword>
<dbReference type="AlphaFoldDB" id="A0A1R0H3I9"/>